<protein>
    <submittedName>
        <fullName evidence="3">MBL fold metallo-hydrolase</fullName>
    </submittedName>
</protein>
<dbReference type="Proteomes" id="UP001566331">
    <property type="component" value="Unassembled WGS sequence"/>
</dbReference>
<accession>A0ABV4HSV1</accession>
<dbReference type="PANTHER" id="PTHR43546">
    <property type="entry name" value="UPF0173 METAL-DEPENDENT HYDROLASE MJ1163-RELATED"/>
    <property type="match status" value="1"/>
</dbReference>
<sequence>MTQIALHLIRNATLKLRFGGCTLLVDPYLVAQHEGKTYGGRLRSPLAPLPMPVADILNDVDAVFVSHLHSDHFDEAAKRLLPRELPVLCAAPIADGIRASGFAHVTVIDGGLHWSGTALELTGGRHGPDEVLAEMGAVHGFIATCPDAPTLYWVGDSIWCPEVRAAIGRHRPNYIVVHACGAAWKGVGPLVMDAHHVEALLRHAPWATVVATHMDCVDHATVSRVQLAQHFRSLPALRRRLRIPADGETLVLG</sequence>
<evidence type="ECO:0000256" key="1">
    <source>
        <dbReference type="ARBA" id="ARBA00022801"/>
    </source>
</evidence>
<reference evidence="3 4" key="1">
    <citation type="submission" date="2024-07" db="EMBL/GenBank/DDBJ databases">
        <title>Luteimonas salilacus sp. nov., isolated from the shore soil of Salt Lake in Tibet of China.</title>
        <authorList>
            <person name="Zhang X."/>
            <person name="Li A."/>
        </authorList>
    </citation>
    <scope>NUCLEOTIDE SEQUENCE [LARGE SCALE GENOMIC DNA]</scope>
    <source>
        <strain evidence="3 4">B3-2-R+30</strain>
    </source>
</reference>
<evidence type="ECO:0000259" key="2">
    <source>
        <dbReference type="Pfam" id="PF12706"/>
    </source>
</evidence>
<evidence type="ECO:0000313" key="4">
    <source>
        <dbReference type="Proteomes" id="UP001566331"/>
    </source>
</evidence>
<evidence type="ECO:0000313" key="3">
    <source>
        <dbReference type="EMBL" id="MEZ0475188.1"/>
    </source>
</evidence>
<keyword evidence="4" id="KW-1185">Reference proteome</keyword>
<dbReference type="PANTHER" id="PTHR43546:SF9">
    <property type="entry name" value="L-ASCORBATE-6-PHOSPHATE LACTONASE ULAG-RELATED"/>
    <property type="match status" value="1"/>
</dbReference>
<organism evidence="3 4">
    <name type="scientific">Luteimonas salinilitoris</name>
    <dbReference type="NCBI Taxonomy" id="3237697"/>
    <lineage>
        <taxon>Bacteria</taxon>
        <taxon>Pseudomonadati</taxon>
        <taxon>Pseudomonadota</taxon>
        <taxon>Gammaproteobacteria</taxon>
        <taxon>Lysobacterales</taxon>
        <taxon>Lysobacteraceae</taxon>
        <taxon>Luteimonas</taxon>
    </lineage>
</organism>
<dbReference type="InterPro" id="IPR036866">
    <property type="entry name" value="RibonucZ/Hydroxyglut_hydro"/>
</dbReference>
<feature type="domain" description="Metallo-beta-lactamase" evidence="2">
    <location>
        <begin position="24"/>
        <end position="214"/>
    </location>
</feature>
<name>A0ABV4HSV1_9GAMM</name>
<dbReference type="Gene3D" id="3.60.15.10">
    <property type="entry name" value="Ribonuclease Z/Hydroxyacylglutathione hydrolase-like"/>
    <property type="match status" value="1"/>
</dbReference>
<gene>
    <name evidence="3" type="ORF">AB6713_11255</name>
</gene>
<keyword evidence="1" id="KW-0378">Hydrolase</keyword>
<dbReference type="EMBL" id="JBFWIC010000014">
    <property type="protein sequence ID" value="MEZ0475188.1"/>
    <property type="molecule type" value="Genomic_DNA"/>
</dbReference>
<dbReference type="InterPro" id="IPR001279">
    <property type="entry name" value="Metallo-B-lactamas"/>
</dbReference>
<dbReference type="InterPro" id="IPR050114">
    <property type="entry name" value="UPF0173_UPF0282_UlaG_hydrolase"/>
</dbReference>
<dbReference type="SUPFAM" id="SSF56281">
    <property type="entry name" value="Metallo-hydrolase/oxidoreductase"/>
    <property type="match status" value="1"/>
</dbReference>
<proteinExistence type="predicted"/>
<dbReference type="Pfam" id="PF12706">
    <property type="entry name" value="Lactamase_B_2"/>
    <property type="match status" value="1"/>
</dbReference>
<comment type="caution">
    <text evidence="3">The sequence shown here is derived from an EMBL/GenBank/DDBJ whole genome shotgun (WGS) entry which is preliminary data.</text>
</comment>
<dbReference type="RefSeq" id="WP_370564623.1">
    <property type="nucleotide sequence ID" value="NZ_JBFWIB010000009.1"/>
</dbReference>